<proteinExistence type="inferred from homology"/>
<evidence type="ECO:0000259" key="7">
    <source>
        <dbReference type="PROSITE" id="PS51900"/>
    </source>
</evidence>
<evidence type="ECO:0000256" key="5">
    <source>
        <dbReference type="PROSITE-ProRule" id="PRU01248"/>
    </source>
</evidence>
<dbReference type="Gene3D" id="1.10.443.10">
    <property type="entry name" value="Intergrase catalytic core"/>
    <property type="match status" value="1"/>
</dbReference>
<dbReference type="Pfam" id="PF14659">
    <property type="entry name" value="Phage_int_SAM_3"/>
    <property type="match status" value="1"/>
</dbReference>
<dbReference type="Pfam" id="PF00589">
    <property type="entry name" value="Phage_integrase"/>
    <property type="match status" value="1"/>
</dbReference>
<feature type="domain" description="Core-binding (CB)" evidence="7">
    <location>
        <begin position="59"/>
        <end position="140"/>
    </location>
</feature>
<dbReference type="InterPro" id="IPR050808">
    <property type="entry name" value="Phage_Integrase"/>
</dbReference>
<evidence type="ECO:0000313" key="9">
    <source>
        <dbReference type="Proteomes" id="UP000253908"/>
    </source>
</evidence>
<dbReference type="GO" id="GO:0015074">
    <property type="term" value="P:DNA integration"/>
    <property type="evidence" value="ECO:0007669"/>
    <property type="project" value="UniProtKB-KW"/>
</dbReference>
<dbReference type="GO" id="GO:0003677">
    <property type="term" value="F:DNA binding"/>
    <property type="evidence" value="ECO:0007669"/>
    <property type="project" value="UniProtKB-UniRule"/>
</dbReference>
<protein>
    <submittedName>
        <fullName evidence="8">Site-specific integrase</fullName>
    </submittedName>
</protein>
<dbReference type="PANTHER" id="PTHR30629">
    <property type="entry name" value="PROPHAGE INTEGRASE"/>
    <property type="match status" value="1"/>
</dbReference>
<dbReference type="InterPro" id="IPR013762">
    <property type="entry name" value="Integrase-like_cat_sf"/>
</dbReference>
<dbReference type="RefSeq" id="WP_114915720.1">
    <property type="nucleotide sequence ID" value="NZ_CP024848.1"/>
</dbReference>
<dbReference type="SUPFAM" id="SSF56349">
    <property type="entry name" value="DNA breaking-rejoining enzymes"/>
    <property type="match status" value="1"/>
</dbReference>
<name>A0A345PEJ6_9BACI</name>
<evidence type="ECO:0000313" key="8">
    <source>
        <dbReference type="EMBL" id="AXI08426.1"/>
    </source>
</evidence>
<dbReference type="Gene3D" id="1.10.150.130">
    <property type="match status" value="1"/>
</dbReference>
<dbReference type="InterPro" id="IPR002104">
    <property type="entry name" value="Integrase_catalytic"/>
</dbReference>
<dbReference type="OrthoDB" id="9803188at2"/>
<dbReference type="GO" id="GO:0006310">
    <property type="term" value="P:DNA recombination"/>
    <property type="evidence" value="ECO:0007669"/>
    <property type="project" value="UniProtKB-KW"/>
</dbReference>
<dbReference type="Pfam" id="PF14657">
    <property type="entry name" value="Arm-DNA-bind_4"/>
    <property type="match status" value="1"/>
</dbReference>
<dbReference type="InterPro" id="IPR004107">
    <property type="entry name" value="Integrase_SAM-like_N"/>
</dbReference>
<accession>A0A345PEJ6</accession>
<dbReference type="AlphaFoldDB" id="A0A345PEJ6"/>
<comment type="similarity">
    <text evidence="1">Belongs to the 'phage' integrase family.</text>
</comment>
<organism evidence="8 9">
    <name type="scientific">Oceanobacillus zhaokaii</name>
    <dbReference type="NCBI Taxonomy" id="2052660"/>
    <lineage>
        <taxon>Bacteria</taxon>
        <taxon>Bacillati</taxon>
        <taxon>Bacillota</taxon>
        <taxon>Bacilli</taxon>
        <taxon>Bacillales</taxon>
        <taxon>Bacillaceae</taxon>
        <taxon>Oceanobacillus</taxon>
    </lineage>
</organism>
<evidence type="ECO:0000259" key="6">
    <source>
        <dbReference type="PROSITE" id="PS51898"/>
    </source>
</evidence>
<evidence type="ECO:0000256" key="3">
    <source>
        <dbReference type="ARBA" id="ARBA00023125"/>
    </source>
</evidence>
<dbReference type="CDD" id="cd01189">
    <property type="entry name" value="INT_ICEBs1_C_like"/>
    <property type="match status" value="1"/>
</dbReference>
<keyword evidence="2" id="KW-0229">DNA integration</keyword>
<evidence type="ECO:0000256" key="1">
    <source>
        <dbReference type="ARBA" id="ARBA00008857"/>
    </source>
</evidence>
<dbReference type="PROSITE" id="PS51898">
    <property type="entry name" value="TYR_RECOMBINASE"/>
    <property type="match status" value="1"/>
</dbReference>
<reference evidence="9" key="1">
    <citation type="submission" date="2017-11" db="EMBL/GenBank/DDBJ databases">
        <authorList>
            <person name="Zhu W."/>
        </authorList>
    </citation>
    <scope>NUCLEOTIDE SEQUENCE [LARGE SCALE GENOMIC DNA]</scope>
    <source>
        <strain evidence="9">160</strain>
    </source>
</reference>
<dbReference type="InterPro" id="IPR011010">
    <property type="entry name" value="DNA_brk_join_enz"/>
</dbReference>
<dbReference type="PANTHER" id="PTHR30629:SF2">
    <property type="entry name" value="PROPHAGE INTEGRASE INTS-RELATED"/>
    <property type="match status" value="1"/>
</dbReference>
<keyword evidence="4" id="KW-0233">DNA recombination</keyword>
<feature type="domain" description="Tyr recombinase" evidence="6">
    <location>
        <begin position="164"/>
        <end position="360"/>
    </location>
</feature>
<dbReference type="KEGG" id="ocn:CUC15_05620"/>
<gene>
    <name evidence="8" type="ORF">CUC15_05620</name>
</gene>
<dbReference type="EMBL" id="CP024848">
    <property type="protein sequence ID" value="AXI08426.1"/>
    <property type="molecule type" value="Genomic_DNA"/>
</dbReference>
<evidence type="ECO:0000256" key="2">
    <source>
        <dbReference type="ARBA" id="ARBA00022908"/>
    </source>
</evidence>
<dbReference type="PROSITE" id="PS51900">
    <property type="entry name" value="CB"/>
    <property type="match status" value="1"/>
</dbReference>
<dbReference type="InterPro" id="IPR010998">
    <property type="entry name" value="Integrase_recombinase_N"/>
</dbReference>
<dbReference type="InterPro" id="IPR044068">
    <property type="entry name" value="CB"/>
</dbReference>
<evidence type="ECO:0000256" key="4">
    <source>
        <dbReference type="ARBA" id="ARBA00023172"/>
    </source>
</evidence>
<dbReference type="Proteomes" id="UP000253908">
    <property type="component" value="Chromosome"/>
</dbReference>
<dbReference type="InterPro" id="IPR028259">
    <property type="entry name" value="AP2-like_int_N"/>
</dbReference>
<sequence length="370" mass="42891">MASIQKRGKTYQYTVSRTINGKQNPIRKGGFRTKKEAQIAAAEVEAQLAKGINPVLKKVPFDEYFKNWIELYKKPQVSPTTLKHYEYSLGAVKEYFFDTPIQNIKRYDYQKFLNWFGNKRAKETVAKVHGHIKSCVKDAMEEQLIQIDFTRKTQPTWTVQAKKSVDKHLNYDESEQLLRSIWSKIDDGLGYSLILLALTSGMRFGELVGLTRKDFNFANNTININKTWGYKKNSPEDFGPTKNEQSNRIIKMDRLTMNHFKELFSITPSNIHQLVFYSPASKYKVLSNTNANKLLKKLLMELNIEPITIHGLRHTHASVLLYQKASIHYVSERLGHSDIETTLKEYTHVLTELRLQDEQVTVETFESMIV</sequence>
<keyword evidence="3 5" id="KW-0238">DNA-binding</keyword>
<keyword evidence="9" id="KW-1185">Reference proteome</keyword>